<evidence type="ECO:0000256" key="2">
    <source>
        <dbReference type="ARBA" id="ARBA00012068"/>
    </source>
</evidence>
<dbReference type="Pfam" id="PF20463">
    <property type="entry name" value="PDH_C"/>
    <property type="match status" value="1"/>
</dbReference>
<evidence type="ECO:0000256" key="3">
    <source>
        <dbReference type="ARBA" id="ARBA00016891"/>
    </source>
</evidence>
<evidence type="ECO:0000256" key="6">
    <source>
        <dbReference type="ARBA" id="ARBA00023027"/>
    </source>
</evidence>
<dbReference type="Gene3D" id="3.30.70.260">
    <property type="match status" value="1"/>
</dbReference>
<dbReference type="PANTHER" id="PTHR21363">
    <property type="entry name" value="PREPHENATE DEHYDROGENASE"/>
    <property type="match status" value="1"/>
</dbReference>
<name>A0A6J7IHX5_9ZZZZ</name>
<evidence type="ECO:0000256" key="4">
    <source>
        <dbReference type="ARBA" id="ARBA00022498"/>
    </source>
</evidence>
<keyword evidence="4" id="KW-0827">Tyrosine biosynthesis</keyword>
<evidence type="ECO:0000313" key="13">
    <source>
        <dbReference type="EMBL" id="CAB4929944.1"/>
    </source>
</evidence>
<evidence type="ECO:0000259" key="11">
    <source>
        <dbReference type="PROSITE" id="PS51671"/>
    </source>
</evidence>
<dbReference type="InterPro" id="IPR045865">
    <property type="entry name" value="ACT-like_dom_sf"/>
</dbReference>
<evidence type="ECO:0000256" key="5">
    <source>
        <dbReference type="ARBA" id="ARBA00023002"/>
    </source>
</evidence>
<dbReference type="SUPFAM" id="SSF51735">
    <property type="entry name" value="NAD(P)-binding Rossmann-fold domains"/>
    <property type="match status" value="1"/>
</dbReference>
<keyword evidence="9" id="KW-0812">Transmembrane</keyword>
<dbReference type="NCBIfam" id="NF005111">
    <property type="entry name" value="PRK06545.2-3"/>
    <property type="match status" value="1"/>
</dbReference>
<evidence type="ECO:0000256" key="1">
    <source>
        <dbReference type="ARBA" id="ARBA00005067"/>
    </source>
</evidence>
<accession>A0A6J7IHX5</accession>
<evidence type="ECO:0000256" key="8">
    <source>
        <dbReference type="ARBA" id="ARBA00049260"/>
    </source>
</evidence>
<dbReference type="GO" id="GO:0008977">
    <property type="term" value="F:prephenate dehydrogenase (NAD+) activity"/>
    <property type="evidence" value="ECO:0007669"/>
    <property type="project" value="UniProtKB-EC"/>
</dbReference>
<keyword evidence="6" id="KW-0520">NAD</keyword>
<dbReference type="UniPathway" id="UPA00122">
    <property type="reaction ID" value="UER00961"/>
</dbReference>
<dbReference type="InterPro" id="IPR046825">
    <property type="entry name" value="PDH_C"/>
</dbReference>
<comment type="pathway">
    <text evidence="1">Amino-acid biosynthesis; L-tyrosine biosynthesis; (4-hydroxyphenyl)pyruvate from prephenate (NAD(+) route): step 1/1.</text>
</comment>
<protein>
    <recommendedName>
        <fullName evidence="3">Prephenate dehydrogenase</fullName>
        <ecNumber evidence="2">1.3.1.12</ecNumber>
    </recommendedName>
</protein>
<dbReference type="Pfam" id="PF02153">
    <property type="entry name" value="PDH_N"/>
    <property type="match status" value="1"/>
</dbReference>
<dbReference type="PANTHER" id="PTHR21363:SF0">
    <property type="entry name" value="PREPHENATE DEHYDROGENASE [NADP(+)]"/>
    <property type="match status" value="1"/>
</dbReference>
<evidence type="ECO:0000256" key="7">
    <source>
        <dbReference type="ARBA" id="ARBA00023141"/>
    </source>
</evidence>
<dbReference type="InterPro" id="IPR046826">
    <property type="entry name" value="PDH_N"/>
</dbReference>
<reference evidence="13" key="1">
    <citation type="submission" date="2020-05" db="EMBL/GenBank/DDBJ databases">
        <authorList>
            <person name="Chiriac C."/>
            <person name="Salcher M."/>
            <person name="Ghai R."/>
            <person name="Kavagutti S V."/>
        </authorList>
    </citation>
    <scope>NUCLEOTIDE SEQUENCE</scope>
</reference>
<dbReference type="PROSITE" id="PS51176">
    <property type="entry name" value="PDH_ADH"/>
    <property type="match status" value="1"/>
</dbReference>
<dbReference type="Gene3D" id="1.10.3660.10">
    <property type="entry name" value="6-phosphogluconate dehydrogenase C-terminal like domain"/>
    <property type="match status" value="1"/>
</dbReference>
<dbReference type="EMBL" id="CAFBND010000009">
    <property type="protein sequence ID" value="CAB4929944.1"/>
    <property type="molecule type" value="Genomic_DNA"/>
</dbReference>
<comment type="catalytic activity">
    <reaction evidence="8">
        <text>prephenate + NAD(+) = 3-(4-hydroxyphenyl)pyruvate + CO2 + NADH</text>
        <dbReference type="Rhea" id="RHEA:13869"/>
        <dbReference type="ChEBI" id="CHEBI:16526"/>
        <dbReference type="ChEBI" id="CHEBI:29934"/>
        <dbReference type="ChEBI" id="CHEBI:36242"/>
        <dbReference type="ChEBI" id="CHEBI:57540"/>
        <dbReference type="ChEBI" id="CHEBI:57945"/>
        <dbReference type="EC" id="1.3.1.12"/>
    </reaction>
</comment>
<gene>
    <name evidence="12" type="ORF">UFOPK3268_00158</name>
    <name evidence="13" type="ORF">UFOPK3752_00363</name>
    <name evidence="14" type="ORF">UFOPK4150_01122</name>
</gene>
<feature type="domain" description="Prephenate/arogenate dehydrogenase" evidence="10">
    <location>
        <begin position="11"/>
        <end position="294"/>
    </location>
</feature>
<dbReference type="GO" id="GO:0006571">
    <property type="term" value="P:tyrosine biosynthetic process"/>
    <property type="evidence" value="ECO:0007669"/>
    <property type="project" value="UniProtKB-UniPathway"/>
</dbReference>
<keyword evidence="7" id="KW-0057">Aromatic amino acid biosynthesis</keyword>
<feature type="domain" description="ACT" evidence="11">
    <location>
        <begin position="301"/>
        <end position="368"/>
    </location>
</feature>
<evidence type="ECO:0000313" key="14">
    <source>
        <dbReference type="EMBL" id="CAB5032283.1"/>
    </source>
</evidence>
<dbReference type="NCBIfam" id="NF005112">
    <property type="entry name" value="PRK06545.2-4"/>
    <property type="match status" value="1"/>
</dbReference>
<feature type="transmembrane region" description="Helical" evidence="9">
    <location>
        <begin position="7"/>
        <end position="29"/>
    </location>
</feature>
<keyword evidence="9" id="KW-0472">Membrane</keyword>
<proteinExistence type="predicted"/>
<dbReference type="InterPro" id="IPR003099">
    <property type="entry name" value="Prephen_DH"/>
</dbReference>
<dbReference type="GO" id="GO:0004665">
    <property type="term" value="F:prephenate dehydrogenase (NADP+) activity"/>
    <property type="evidence" value="ECO:0007669"/>
    <property type="project" value="InterPro"/>
</dbReference>
<keyword evidence="7" id="KW-0028">Amino-acid biosynthesis</keyword>
<keyword evidence="9" id="KW-1133">Transmembrane helix</keyword>
<dbReference type="EMBL" id="CAFBPU010000020">
    <property type="protein sequence ID" value="CAB5032283.1"/>
    <property type="molecule type" value="Genomic_DNA"/>
</dbReference>
<dbReference type="EMBL" id="CAFBIZ010000010">
    <property type="protein sequence ID" value="CAB4846327.1"/>
    <property type="molecule type" value="Genomic_DNA"/>
</dbReference>
<evidence type="ECO:0000313" key="12">
    <source>
        <dbReference type="EMBL" id="CAB4846327.1"/>
    </source>
</evidence>
<dbReference type="InterPro" id="IPR036291">
    <property type="entry name" value="NAD(P)-bd_dom_sf"/>
</dbReference>
<dbReference type="EC" id="1.3.1.12" evidence="2"/>
<dbReference type="Gene3D" id="3.40.50.720">
    <property type="entry name" value="NAD(P)-binding Rossmann-like Domain"/>
    <property type="match status" value="1"/>
</dbReference>
<dbReference type="SUPFAM" id="SSF48179">
    <property type="entry name" value="6-phosphogluconate dehydrogenase C-terminal domain-like"/>
    <property type="match status" value="1"/>
</dbReference>
<dbReference type="GO" id="GO:0070403">
    <property type="term" value="F:NAD+ binding"/>
    <property type="evidence" value="ECO:0007669"/>
    <property type="project" value="InterPro"/>
</dbReference>
<keyword evidence="5" id="KW-0560">Oxidoreductase</keyword>
<dbReference type="SUPFAM" id="SSF55021">
    <property type="entry name" value="ACT-like"/>
    <property type="match status" value="1"/>
</dbReference>
<dbReference type="InterPro" id="IPR050812">
    <property type="entry name" value="Preph/Arog_dehydrog"/>
</dbReference>
<evidence type="ECO:0000259" key="10">
    <source>
        <dbReference type="PROSITE" id="PS51176"/>
    </source>
</evidence>
<evidence type="ECO:0000256" key="9">
    <source>
        <dbReference type="SAM" id="Phobius"/>
    </source>
</evidence>
<dbReference type="PROSITE" id="PS51671">
    <property type="entry name" value="ACT"/>
    <property type="match status" value="1"/>
</dbReference>
<dbReference type="AlphaFoldDB" id="A0A6J7IHX5"/>
<sequence>MNELSQALPVTSVLIIGSGLIGASIGLGLRQCGVEVRLEDVNPDALALAQDRVSRTGGTGTPREPVEGDPDVVIVAVPPAASASVISKALGTYLNATVSDVCSTKTQLQREVEISGADMTRFVPGHPMAGREVSGPGASSADLFEGRVWALTPSPVTDTRRTAQMSSLVQQLGALVVMTTPMAHDRAVALTSHTPQVVASMVAAGLESLGDGDVLLSGQGLRDVTRLAASDPDLWTEILASNAEPVATALDGLIERLAHVRDGLRAGPSGASVVRAGLASGVSGHRRVPGKHGAAPVPYVVVSVAVADRPGELGRLFVDIADTGVNLEDVRIEHALGRPTGLVELDVDPASSATLEEGLRSAGWEVRR</sequence>
<dbReference type="InterPro" id="IPR002912">
    <property type="entry name" value="ACT_dom"/>
</dbReference>
<dbReference type="InterPro" id="IPR008927">
    <property type="entry name" value="6-PGluconate_DH-like_C_sf"/>
</dbReference>
<organism evidence="13">
    <name type="scientific">freshwater metagenome</name>
    <dbReference type="NCBI Taxonomy" id="449393"/>
    <lineage>
        <taxon>unclassified sequences</taxon>
        <taxon>metagenomes</taxon>
        <taxon>ecological metagenomes</taxon>
    </lineage>
</organism>